<dbReference type="SUPFAM" id="SSF103084">
    <property type="entry name" value="Holliday junction resolvase RusA"/>
    <property type="match status" value="1"/>
</dbReference>
<gene>
    <name evidence="1" type="ORF">H5S09_04110</name>
</gene>
<dbReference type="EMBL" id="JACIVA010000042">
    <property type="protein sequence ID" value="MBB1097128.1"/>
    <property type="molecule type" value="Genomic_DNA"/>
</dbReference>
<accession>A0A7W3YMJ2</accession>
<dbReference type="Pfam" id="PF05866">
    <property type="entry name" value="RusA"/>
    <property type="match status" value="1"/>
</dbReference>
<dbReference type="Gene3D" id="3.30.1330.70">
    <property type="entry name" value="Holliday junction resolvase RusA"/>
    <property type="match status" value="1"/>
</dbReference>
<comment type="caution">
    <text evidence="1">The sequence shown here is derived from an EMBL/GenBank/DDBJ whole genome shotgun (WGS) entry which is preliminary data.</text>
</comment>
<organism evidence="1 2">
    <name type="scientific">Limosilactobacillus rudii</name>
    <dbReference type="NCBI Taxonomy" id="2759755"/>
    <lineage>
        <taxon>Bacteria</taxon>
        <taxon>Bacillati</taxon>
        <taxon>Bacillota</taxon>
        <taxon>Bacilli</taxon>
        <taxon>Lactobacillales</taxon>
        <taxon>Lactobacillaceae</taxon>
        <taxon>Limosilactobacillus</taxon>
    </lineage>
</organism>
<name>A0A7W3YMJ2_9LACO</name>
<sequence length="141" mass="16494">MKMVFYFEPVSQARPRATVSRKGQIRVYDPLNPAIYKRRLSMTALKYMLGRKPLEGPLSVKMRFYRPVQKSISKKLKQARIEGKERPIVKPDISNYVKSTEDGLNGIVWKDDSLIVHEEVDKLYSDNPRVEIEVEKWEPDL</sequence>
<dbReference type="Proteomes" id="UP000517106">
    <property type="component" value="Unassembled WGS sequence"/>
</dbReference>
<proteinExistence type="predicted"/>
<evidence type="ECO:0000313" key="2">
    <source>
        <dbReference type="Proteomes" id="UP000517106"/>
    </source>
</evidence>
<dbReference type="AlphaFoldDB" id="A0A7W3YMJ2"/>
<dbReference type="InterPro" id="IPR008822">
    <property type="entry name" value="Endonuclease_RusA-like"/>
</dbReference>
<dbReference type="GO" id="GO:0006281">
    <property type="term" value="P:DNA repair"/>
    <property type="evidence" value="ECO:0007669"/>
    <property type="project" value="InterPro"/>
</dbReference>
<keyword evidence="2" id="KW-1185">Reference proteome</keyword>
<protein>
    <submittedName>
        <fullName evidence="1">RusA family crossover junction endodeoxyribonuclease</fullName>
    </submittedName>
</protein>
<reference evidence="1 2" key="1">
    <citation type="submission" date="2020-07" db="EMBL/GenBank/DDBJ databases">
        <title>Description of Limosilactobacillus balticus sp. nov., Limosilactobacillus agrestis sp. nov., Limosilactobacillus albertensis sp. nov., Limosilactobacillus rudii sp. nov., Limosilactobacillus fastidiosus sp. nov., five novel Limosilactobacillus species isolated from the vertebrate gastrointestinal tract, and proposal of 6 subspecies of Limosilactobacillus reuteri adapted to the gastrointestinal tract of specific vertebrate hosts.</title>
        <authorList>
            <person name="Li F."/>
            <person name="Cheng C."/>
            <person name="Zheng J."/>
            <person name="Quevedo R.M."/>
            <person name="Li J."/>
            <person name="Roos S."/>
            <person name="Gaenzle M.G."/>
            <person name="Walter J."/>
        </authorList>
    </citation>
    <scope>NUCLEOTIDE SEQUENCE [LARGE SCALE GENOMIC DNA]</scope>
    <source>
        <strain evidence="1 2">STM2_1</strain>
    </source>
</reference>
<dbReference type="GO" id="GO:0006310">
    <property type="term" value="P:DNA recombination"/>
    <property type="evidence" value="ECO:0007669"/>
    <property type="project" value="InterPro"/>
</dbReference>
<dbReference type="InterPro" id="IPR036614">
    <property type="entry name" value="RusA-like_sf"/>
</dbReference>
<dbReference type="GO" id="GO:0000287">
    <property type="term" value="F:magnesium ion binding"/>
    <property type="evidence" value="ECO:0007669"/>
    <property type="project" value="InterPro"/>
</dbReference>
<evidence type="ECO:0000313" key="1">
    <source>
        <dbReference type="EMBL" id="MBB1097128.1"/>
    </source>
</evidence>